<accession>A0A252F4I7</accession>
<keyword evidence="1" id="KW-0812">Transmembrane</keyword>
<protein>
    <submittedName>
        <fullName evidence="2">Uncharacterized protein</fullName>
    </submittedName>
</protein>
<dbReference type="AlphaFoldDB" id="A0A252F4I7"/>
<proteinExistence type="predicted"/>
<organism evidence="2 3">
    <name type="scientific">Butyricicoccus porcorum</name>
    <dbReference type="NCBI Taxonomy" id="1945634"/>
    <lineage>
        <taxon>Bacteria</taxon>
        <taxon>Bacillati</taxon>
        <taxon>Bacillota</taxon>
        <taxon>Clostridia</taxon>
        <taxon>Eubacteriales</taxon>
        <taxon>Butyricicoccaceae</taxon>
        <taxon>Butyricicoccus</taxon>
    </lineage>
</organism>
<dbReference type="EMBL" id="NHOC01000005">
    <property type="protein sequence ID" value="OUM20560.1"/>
    <property type="molecule type" value="Genomic_DNA"/>
</dbReference>
<dbReference type="Proteomes" id="UP000194903">
    <property type="component" value="Unassembled WGS sequence"/>
</dbReference>
<keyword evidence="1" id="KW-1133">Transmembrane helix</keyword>
<evidence type="ECO:0000313" key="3">
    <source>
        <dbReference type="Proteomes" id="UP000194903"/>
    </source>
</evidence>
<feature type="transmembrane region" description="Helical" evidence="1">
    <location>
        <begin position="40"/>
        <end position="60"/>
    </location>
</feature>
<keyword evidence="1" id="KW-0472">Membrane</keyword>
<keyword evidence="3" id="KW-1185">Reference proteome</keyword>
<dbReference type="RefSeq" id="WP_087019098.1">
    <property type="nucleotide sequence ID" value="NZ_CP178353.1"/>
</dbReference>
<evidence type="ECO:0000256" key="1">
    <source>
        <dbReference type="SAM" id="Phobius"/>
    </source>
</evidence>
<name>A0A252F4I7_9FIRM</name>
<reference evidence="2 3" key="1">
    <citation type="submission" date="2017-05" db="EMBL/GenBank/DDBJ databases">
        <title>Butyricicoccus porcorum sp. nov. a butyrate-producing bacterium from the swine intestinal tract.</title>
        <authorList>
            <person name="Trachsel J."/>
            <person name="Humphrey S."/>
            <person name="Allen H.K."/>
        </authorList>
    </citation>
    <scope>NUCLEOTIDE SEQUENCE [LARGE SCALE GENOMIC DNA]</scope>
    <source>
        <strain evidence="2">BB10</strain>
    </source>
</reference>
<sequence>MKHPNRCRWVMMATIIAGIALAGLSGIVSGAEPIHPMFVLGAVLALGGVVFGVITVRCPFCGHSLDLHGFGTEYCSYCGEKLD</sequence>
<gene>
    <name evidence="2" type="ORF">CBW42_06945</name>
</gene>
<evidence type="ECO:0000313" key="2">
    <source>
        <dbReference type="EMBL" id="OUM20560.1"/>
    </source>
</evidence>
<comment type="caution">
    <text evidence="2">The sequence shown here is derived from an EMBL/GenBank/DDBJ whole genome shotgun (WGS) entry which is preliminary data.</text>
</comment>